<evidence type="ECO:0000313" key="2">
    <source>
        <dbReference type="Proteomes" id="UP000230002"/>
    </source>
</evidence>
<reference evidence="1 2" key="1">
    <citation type="journal article" date="2015" name="Sci. Rep.">
        <title>Chromosome-level genome map provides insights into diverse defense mechanisms in the medicinal fungus Ganoderma sinense.</title>
        <authorList>
            <person name="Zhu Y."/>
            <person name="Xu J."/>
            <person name="Sun C."/>
            <person name="Zhou S."/>
            <person name="Xu H."/>
            <person name="Nelson D.R."/>
            <person name="Qian J."/>
            <person name="Song J."/>
            <person name="Luo H."/>
            <person name="Xiang L."/>
            <person name="Li Y."/>
            <person name="Xu Z."/>
            <person name="Ji A."/>
            <person name="Wang L."/>
            <person name="Lu S."/>
            <person name="Hayward A."/>
            <person name="Sun W."/>
            <person name="Li X."/>
            <person name="Schwartz D.C."/>
            <person name="Wang Y."/>
            <person name="Chen S."/>
        </authorList>
    </citation>
    <scope>NUCLEOTIDE SEQUENCE [LARGE SCALE GENOMIC DNA]</scope>
    <source>
        <strain evidence="1 2">ZZ0214-1</strain>
    </source>
</reference>
<keyword evidence="2" id="KW-1185">Reference proteome</keyword>
<dbReference type="EMBL" id="AYKW01000008">
    <property type="protein sequence ID" value="PIL33073.1"/>
    <property type="molecule type" value="Genomic_DNA"/>
</dbReference>
<dbReference type="AlphaFoldDB" id="A0A2G8SH34"/>
<comment type="caution">
    <text evidence="1">The sequence shown here is derived from an EMBL/GenBank/DDBJ whole genome shotgun (WGS) entry which is preliminary data.</text>
</comment>
<organism evidence="1 2">
    <name type="scientific">Ganoderma sinense ZZ0214-1</name>
    <dbReference type="NCBI Taxonomy" id="1077348"/>
    <lineage>
        <taxon>Eukaryota</taxon>
        <taxon>Fungi</taxon>
        <taxon>Dikarya</taxon>
        <taxon>Basidiomycota</taxon>
        <taxon>Agaricomycotina</taxon>
        <taxon>Agaricomycetes</taxon>
        <taxon>Polyporales</taxon>
        <taxon>Polyporaceae</taxon>
        <taxon>Ganoderma</taxon>
    </lineage>
</organism>
<dbReference type="Proteomes" id="UP000230002">
    <property type="component" value="Unassembled WGS sequence"/>
</dbReference>
<gene>
    <name evidence="1" type="ORF">GSI_04522</name>
</gene>
<proteinExistence type="predicted"/>
<evidence type="ECO:0000313" key="1">
    <source>
        <dbReference type="EMBL" id="PIL33073.1"/>
    </source>
</evidence>
<accession>A0A2G8SH34</accession>
<protein>
    <recommendedName>
        <fullName evidence="3">F-box domain-containing protein</fullName>
    </recommendedName>
</protein>
<name>A0A2G8SH34_9APHY</name>
<sequence>MYISAHTPEQLELLWNALYTGMPRLEDLGVCVSDSAARSAGPRKLSAEDLPRLTRLTLPARLFCQSWPNTLQALALRSHLGNDESAFDVMESLDIDLISLENYPSLRVLDVRDITLFQNPYSRPPPRTFPTLELLRIRSQWDTISSLLPLLTFPPSTRVEIRIDPKRLPPLQRNLLVPGTALDTVAALIDHVAISSGPISTIRGLIDGSERLRITGNFDEWSVGQVSEILRLFERSHTPVSRLLLAQHPTQRMPRSSEGWLICLAFPHVTHLTLHGRLAVCAAFIRALSPPVSYYAGSEQELPSLPHLKDLTVGVGTKRHSAMSVLLRRGDVARQTDGGIFVRIHFRECCRLFPRVLEARGGRGYRLSRLEFFSYEEGCMARPSSESVVSHVDLAAYEGNLVDRELAPLRALVDGPVVFSGYRFFKDADECLSEAT</sequence>
<evidence type="ECO:0008006" key="3">
    <source>
        <dbReference type="Google" id="ProtNLM"/>
    </source>
</evidence>